<protein>
    <submittedName>
        <fullName evidence="1">Uncharacterized protein</fullName>
    </submittedName>
</protein>
<dbReference type="EMBL" id="CP136051">
    <property type="protein sequence ID" value="WOK09078.1"/>
    <property type="molecule type" value="Genomic_DNA"/>
</dbReference>
<dbReference type="Pfam" id="PF21857">
    <property type="entry name" value="DUF6913"/>
    <property type="match status" value="1"/>
</dbReference>
<evidence type="ECO:0000313" key="1">
    <source>
        <dbReference type="EMBL" id="WOK09078.1"/>
    </source>
</evidence>
<dbReference type="RefSeq" id="WP_317491701.1">
    <property type="nucleotide sequence ID" value="NZ_CP136051.1"/>
</dbReference>
<sequence>MLGKLLLPVHTKKAIRKSTLQVSPGYSDADQIGIIFKYLNDEHYEKVLSFIRQIQIDKKEVTTLAFFPKKEATSQYRIPRYSTDNLSVWGKLTSEEIDLFLTRNFDFLINLDTESHEFVDNILSRANAKCKIGHFMVERKDFYQLMIHIDPSTDFEVFLDKIYFYIKKLRANA</sequence>
<dbReference type="Proteomes" id="UP001302349">
    <property type="component" value="Chromosome"/>
</dbReference>
<gene>
    <name evidence="1" type="ORF">RT717_10570</name>
</gene>
<name>A0ABZ0IVK0_9BACT</name>
<organism evidence="1 2">
    <name type="scientific">Imperialibacter roseus</name>
    <dbReference type="NCBI Taxonomy" id="1324217"/>
    <lineage>
        <taxon>Bacteria</taxon>
        <taxon>Pseudomonadati</taxon>
        <taxon>Bacteroidota</taxon>
        <taxon>Cytophagia</taxon>
        <taxon>Cytophagales</taxon>
        <taxon>Flammeovirgaceae</taxon>
        <taxon>Imperialibacter</taxon>
    </lineage>
</organism>
<reference evidence="1 2" key="1">
    <citation type="journal article" date="2023" name="Microbiol. Resour. Announc.">
        <title>Complete Genome Sequence of Imperialibacter roseus strain P4T.</title>
        <authorList>
            <person name="Tizabi D.R."/>
            <person name="Bachvaroff T."/>
            <person name="Hill R.T."/>
        </authorList>
    </citation>
    <scope>NUCLEOTIDE SEQUENCE [LARGE SCALE GENOMIC DNA]</scope>
    <source>
        <strain evidence="1 2">P4T</strain>
    </source>
</reference>
<accession>A0ABZ0IVK0</accession>
<proteinExistence type="predicted"/>
<dbReference type="InterPro" id="IPR054207">
    <property type="entry name" value="DUF6913"/>
</dbReference>
<keyword evidence="2" id="KW-1185">Reference proteome</keyword>
<evidence type="ECO:0000313" key="2">
    <source>
        <dbReference type="Proteomes" id="UP001302349"/>
    </source>
</evidence>